<dbReference type="InterPro" id="IPR011251">
    <property type="entry name" value="Luciferase-like_dom"/>
</dbReference>
<dbReference type="InterPro" id="IPR019921">
    <property type="entry name" value="Lucif-like_OxRdtase_Rv2161c"/>
</dbReference>
<keyword evidence="4" id="KW-1185">Reference proteome</keyword>
<feature type="region of interest" description="Disordered" evidence="1">
    <location>
        <begin position="66"/>
        <end position="91"/>
    </location>
</feature>
<gene>
    <name evidence="3" type="ORF">GCM10010439_29690</name>
</gene>
<dbReference type="PANTHER" id="PTHR43244:SF2">
    <property type="entry name" value="CONSERVED HYPOTHETICAL ALANINE AND PROLINE-RICH PROTEIN"/>
    <property type="match status" value="1"/>
</dbReference>
<dbReference type="SUPFAM" id="SSF51679">
    <property type="entry name" value="Bacterial luciferase-like"/>
    <property type="match status" value="1"/>
</dbReference>
<proteinExistence type="predicted"/>
<dbReference type="Pfam" id="PF00296">
    <property type="entry name" value="Bac_luciferase"/>
    <property type="match status" value="1"/>
</dbReference>
<dbReference type="InterPro" id="IPR050564">
    <property type="entry name" value="F420-G6PD/mer"/>
</dbReference>
<organism evidence="3 4">
    <name type="scientific">Actinocorallia aurantiaca</name>
    <dbReference type="NCBI Taxonomy" id="46204"/>
    <lineage>
        <taxon>Bacteria</taxon>
        <taxon>Bacillati</taxon>
        <taxon>Actinomycetota</taxon>
        <taxon>Actinomycetes</taxon>
        <taxon>Streptosporangiales</taxon>
        <taxon>Thermomonosporaceae</taxon>
        <taxon>Actinocorallia</taxon>
    </lineage>
</organism>
<dbReference type="Proteomes" id="UP001501842">
    <property type="component" value="Unassembled WGS sequence"/>
</dbReference>
<name>A0ABN3U8E2_9ACTN</name>
<comment type="caution">
    <text evidence="3">The sequence shown here is derived from an EMBL/GenBank/DDBJ whole genome shotgun (WGS) entry which is preliminary data.</text>
</comment>
<dbReference type="EMBL" id="BAAATZ010000009">
    <property type="protein sequence ID" value="GAA2726593.1"/>
    <property type="molecule type" value="Genomic_DNA"/>
</dbReference>
<feature type="domain" description="Luciferase-like" evidence="2">
    <location>
        <begin position="43"/>
        <end position="273"/>
    </location>
</feature>
<protein>
    <submittedName>
        <fullName evidence="3">LLM class F420-dependent oxidoreductase</fullName>
    </submittedName>
</protein>
<evidence type="ECO:0000259" key="2">
    <source>
        <dbReference type="Pfam" id="PF00296"/>
    </source>
</evidence>
<evidence type="ECO:0000256" key="1">
    <source>
        <dbReference type="SAM" id="MobiDB-lite"/>
    </source>
</evidence>
<dbReference type="Gene3D" id="3.20.20.30">
    <property type="entry name" value="Luciferase-like domain"/>
    <property type="match status" value="1"/>
</dbReference>
<reference evidence="3 4" key="1">
    <citation type="journal article" date="2019" name="Int. J. Syst. Evol. Microbiol.">
        <title>The Global Catalogue of Microorganisms (GCM) 10K type strain sequencing project: providing services to taxonomists for standard genome sequencing and annotation.</title>
        <authorList>
            <consortium name="The Broad Institute Genomics Platform"/>
            <consortium name="The Broad Institute Genome Sequencing Center for Infectious Disease"/>
            <person name="Wu L."/>
            <person name="Ma J."/>
        </authorList>
    </citation>
    <scope>NUCLEOTIDE SEQUENCE [LARGE SCALE GENOMIC DNA]</scope>
    <source>
        <strain evidence="3 4">JCM 8201</strain>
    </source>
</reference>
<evidence type="ECO:0000313" key="3">
    <source>
        <dbReference type="EMBL" id="GAA2726593.1"/>
    </source>
</evidence>
<dbReference type="InterPro" id="IPR036661">
    <property type="entry name" value="Luciferase-like_sf"/>
</dbReference>
<accession>A0ABN3U8E2</accession>
<dbReference type="PANTHER" id="PTHR43244">
    <property type="match status" value="1"/>
</dbReference>
<dbReference type="NCBIfam" id="TIGR03619">
    <property type="entry name" value="F420_Rv2161c"/>
    <property type="match status" value="1"/>
</dbReference>
<sequence>MISAPRIHVKITSTVRRGGVRLEASVRLGITMFATDRTVAPHELAVAAEERGFSSLYLPEHTHIPVSRLTPGPATREASGTGEALLRGTSGDETLPEEYARTLDPLVALGAAAAVTSTITLGTGILLAAQREPLVTAKAVASLQTLSGGRFSLGVGFGWNEEEAADHGVAWATRRERTREHVLAMRALWRDEVASFRGGHVAFEPSWAWPKAEVPVLLGGAGGPKLFAAVAEYGDGWMPIGGAGLREALPRLAAACESAGRDPSEVSVIPFGTLPTPAKLEYYASLGVEEVVLRVRGGTRDEVLPVLDSYRELIPASA</sequence>
<evidence type="ECO:0000313" key="4">
    <source>
        <dbReference type="Proteomes" id="UP001501842"/>
    </source>
</evidence>
<dbReference type="CDD" id="cd01097">
    <property type="entry name" value="Tetrahydromethanopterin_reductase"/>
    <property type="match status" value="1"/>
</dbReference>